<accession>M7TJT7</accession>
<dbReference type="SUPFAM" id="SSF81383">
    <property type="entry name" value="F-box domain"/>
    <property type="match status" value="1"/>
</dbReference>
<name>M7TJT7_EUTLA</name>
<dbReference type="KEGG" id="ela:UCREL1_2780"/>
<dbReference type="InterPro" id="IPR036047">
    <property type="entry name" value="F-box-like_dom_sf"/>
</dbReference>
<feature type="region of interest" description="Disordered" evidence="1">
    <location>
        <begin position="398"/>
        <end position="452"/>
    </location>
</feature>
<dbReference type="CDD" id="cd09917">
    <property type="entry name" value="F-box_SF"/>
    <property type="match status" value="1"/>
</dbReference>
<gene>
    <name evidence="3" type="ORF">UCREL1_2780</name>
</gene>
<dbReference type="EMBL" id="KB705921">
    <property type="protein sequence ID" value="EMR70186.1"/>
    <property type="molecule type" value="Genomic_DNA"/>
</dbReference>
<evidence type="ECO:0000259" key="2">
    <source>
        <dbReference type="PROSITE" id="PS50181"/>
    </source>
</evidence>
<reference evidence="4" key="1">
    <citation type="journal article" date="2013" name="Genome Announc.">
        <title>Draft genome sequence of the grapevine dieback fungus Eutypa lata UCR-EL1.</title>
        <authorList>
            <person name="Blanco-Ulate B."/>
            <person name="Rolshausen P.E."/>
            <person name="Cantu D."/>
        </authorList>
    </citation>
    <scope>NUCLEOTIDE SEQUENCE [LARGE SCALE GENOMIC DNA]</scope>
    <source>
        <strain evidence="4">UCR-EL1</strain>
    </source>
</reference>
<organism evidence="3 4">
    <name type="scientific">Eutypa lata (strain UCR-EL1)</name>
    <name type="common">Grapevine dieback disease fungus</name>
    <name type="synonym">Eutypa armeniacae</name>
    <dbReference type="NCBI Taxonomy" id="1287681"/>
    <lineage>
        <taxon>Eukaryota</taxon>
        <taxon>Fungi</taxon>
        <taxon>Dikarya</taxon>
        <taxon>Ascomycota</taxon>
        <taxon>Pezizomycotina</taxon>
        <taxon>Sordariomycetes</taxon>
        <taxon>Xylariomycetidae</taxon>
        <taxon>Xylariales</taxon>
        <taxon>Diatrypaceae</taxon>
        <taxon>Eutypa</taxon>
    </lineage>
</organism>
<evidence type="ECO:0000313" key="4">
    <source>
        <dbReference type="Proteomes" id="UP000012174"/>
    </source>
</evidence>
<dbReference type="Pfam" id="PF00646">
    <property type="entry name" value="F-box"/>
    <property type="match status" value="1"/>
</dbReference>
<dbReference type="OrthoDB" id="5422579at2759"/>
<dbReference type="PROSITE" id="PS50181">
    <property type="entry name" value="FBOX"/>
    <property type="match status" value="1"/>
</dbReference>
<dbReference type="SUPFAM" id="SSF52047">
    <property type="entry name" value="RNI-like"/>
    <property type="match status" value="1"/>
</dbReference>
<sequence>MDKLPSEIVHIIASLLDVRSLCHFRLVSKSLAAIGAAHLLPEVTFEAHEQELERLRAISEHPVLARHVRSLLYFGVCLRHPPGSFREFAREYRSQRTIGYATQMGCERAHANISRARFEEGYRKYVAVVENQYRVLADRADVAVLREVLPRFTGLRQLTMSDVEKFHPQRLRRRKTPSEATVNMADLLSDRLNGDRQLEALLLANNESAKCEIESLRAGLLHWKFFDRSPVELKQLFGSLSKLKRLELIVSIEGQGGTPDISQFEDMMAKGGVRDALSSMADLETLVVNFTCYVKQEFLGPKVVLNHLIQLRYRWRNLQHLVLAGVNCSRQELMNVLQLHKDTLQGLCLQDTDLKSTSWRELLPWIRKNMNLFDVCISAIEARLEEFQNWVDLEDLGSDGVDGYDEEEEEQEDGDDDYHGFGNEDGFGYFLEDDYEVEDDEDGDDDNGSSVG</sequence>
<dbReference type="STRING" id="1287681.M7TJT7"/>
<dbReference type="HOGENOM" id="CLU_612450_0_0_1"/>
<evidence type="ECO:0000256" key="1">
    <source>
        <dbReference type="SAM" id="MobiDB-lite"/>
    </source>
</evidence>
<dbReference type="AlphaFoldDB" id="M7TJT7"/>
<dbReference type="InterPro" id="IPR001810">
    <property type="entry name" value="F-box_dom"/>
</dbReference>
<proteinExistence type="predicted"/>
<keyword evidence="4" id="KW-1185">Reference proteome</keyword>
<feature type="domain" description="F-box" evidence="2">
    <location>
        <begin position="1"/>
        <end position="34"/>
    </location>
</feature>
<evidence type="ECO:0000313" key="3">
    <source>
        <dbReference type="EMBL" id="EMR70186.1"/>
    </source>
</evidence>
<dbReference type="eggNOG" id="ENOG502S8B5">
    <property type="taxonomic scope" value="Eukaryota"/>
</dbReference>
<dbReference type="Proteomes" id="UP000012174">
    <property type="component" value="Unassembled WGS sequence"/>
</dbReference>
<protein>
    <recommendedName>
        <fullName evidence="2">F-box domain-containing protein</fullName>
    </recommendedName>
</protein>
<dbReference type="OMA" id="CENEYVY"/>
<feature type="compositionally biased region" description="Acidic residues" evidence="1">
    <location>
        <begin position="398"/>
        <end position="416"/>
    </location>
</feature>
<feature type="compositionally biased region" description="Acidic residues" evidence="1">
    <location>
        <begin position="431"/>
        <end position="452"/>
    </location>
</feature>